<comment type="caution">
    <text evidence="1">The sequence shown here is derived from an EMBL/GenBank/DDBJ whole genome shotgun (WGS) entry which is preliminary data.</text>
</comment>
<dbReference type="Proteomes" id="UP001560573">
    <property type="component" value="Unassembled WGS sequence"/>
</dbReference>
<accession>A0ABV3ZC76</accession>
<organism evidence="1 2">
    <name type="scientific">Danxiaibacter flavus</name>
    <dbReference type="NCBI Taxonomy" id="3049108"/>
    <lineage>
        <taxon>Bacteria</taxon>
        <taxon>Pseudomonadati</taxon>
        <taxon>Bacteroidota</taxon>
        <taxon>Chitinophagia</taxon>
        <taxon>Chitinophagales</taxon>
        <taxon>Chitinophagaceae</taxon>
        <taxon>Danxiaibacter</taxon>
    </lineage>
</organism>
<evidence type="ECO:0000313" key="1">
    <source>
        <dbReference type="EMBL" id="MEX6687471.1"/>
    </source>
</evidence>
<proteinExistence type="predicted"/>
<reference evidence="1 2" key="1">
    <citation type="submission" date="2023-07" db="EMBL/GenBank/DDBJ databases">
        <authorList>
            <person name="Lian W.-H."/>
        </authorList>
    </citation>
    <scope>NUCLEOTIDE SEQUENCE [LARGE SCALE GENOMIC DNA]</scope>
    <source>
        <strain evidence="1 2">SYSU DXS3180</strain>
    </source>
</reference>
<dbReference type="EMBL" id="JAULBC010000002">
    <property type="protein sequence ID" value="MEX6687471.1"/>
    <property type="molecule type" value="Genomic_DNA"/>
</dbReference>
<evidence type="ECO:0000313" key="2">
    <source>
        <dbReference type="Proteomes" id="UP001560573"/>
    </source>
</evidence>
<gene>
    <name evidence="1" type="ORF">QTN47_08220</name>
</gene>
<name>A0ABV3ZC76_9BACT</name>
<keyword evidence="2" id="KW-1185">Reference proteome</keyword>
<protein>
    <submittedName>
        <fullName evidence="1">XRE family transcriptional regulator</fullName>
    </submittedName>
</protein>
<sequence length="112" mass="13374">MKQDTLACELGAHWSQKKISLLEARENIEPEILEHISKALELPREAFENFNEETARNIISKMYRDHSNINDLNYHSSFNPFDKVIELYERMLKEKDDTIFRLEKLLEKHINN</sequence>